<protein>
    <submittedName>
        <fullName evidence="2">TIGR00341 family protein</fullName>
    </submittedName>
</protein>
<feature type="transmembrane region" description="Helical" evidence="1">
    <location>
        <begin position="163"/>
        <end position="184"/>
    </location>
</feature>
<dbReference type="NCBIfam" id="TIGR00341">
    <property type="entry name" value="TIGR00341 family protein"/>
    <property type="match status" value="1"/>
</dbReference>
<feature type="transmembrane region" description="Helical" evidence="1">
    <location>
        <begin position="68"/>
        <end position="90"/>
    </location>
</feature>
<dbReference type="InterPro" id="IPR005240">
    <property type="entry name" value="DUF389"/>
</dbReference>
<gene>
    <name evidence="2" type="ORF">H9777_03225</name>
</gene>
<feature type="transmembrane region" description="Helical" evidence="1">
    <location>
        <begin position="102"/>
        <end position="120"/>
    </location>
</feature>
<sequence length="454" mass="50675">MELNNRKKYLIRKFYDDYLDLNKSMEDEQLTVESIRNGVEFRGANLWILVFATFIASLGLNVNSTAVIIGAMLISPLMGPIMGVGLAIGINDFELMKRSLKSYFIATVFSVTTATIYFAFTPLDEVQSELLARTSPTIYDVFIALVGGLAGIVAVATKEKGNVIPGVAIATALMPPLCTAGFGLATGNLLYFLGAFYLYFINSVFISLATFLGVRFMKFKHKQFVDKAREKLVRKYIIAITLVTMCPAIYLTYGIVKETFYHSAANNYISEELQFPNTQILNREVSYPKREIKVVMVGSEVSESQIAAAEQKLEKYNLGKTKLVVFQGVNNGEMDISNIKSMVMEDFYKKSEQKLVAQQHEIDSLKTQLDVYTHSGQADTRLAGEMKALFGNGIKSVALSRSIRLELDSLKPDTLTFAILQCDKNPSAADKKRMADWLKTRTNAKKLELIVMEK</sequence>
<name>A0A948WW73_9BACT</name>
<dbReference type="PANTHER" id="PTHR20992:SF9">
    <property type="entry name" value="AT15442P-RELATED"/>
    <property type="match status" value="1"/>
</dbReference>
<accession>A0A948WW73</accession>
<proteinExistence type="predicted"/>
<dbReference type="Pfam" id="PF04087">
    <property type="entry name" value="DUF389"/>
    <property type="match status" value="1"/>
</dbReference>
<dbReference type="Proteomes" id="UP000783796">
    <property type="component" value="Unassembled WGS sequence"/>
</dbReference>
<reference evidence="2" key="1">
    <citation type="journal article" date="2021" name="PeerJ">
        <title>Extensive microbial diversity within the chicken gut microbiome revealed by metagenomics and culture.</title>
        <authorList>
            <person name="Gilroy R."/>
            <person name="Ravi A."/>
            <person name="Getino M."/>
            <person name="Pursley I."/>
            <person name="Horton D.L."/>
            <person name="Alikhan N.F."/>
            <person name="Baker D."/>
            <person name="Gharbi K."/>
            <person name="Hall N."/>
            <person name="Watson M."/>
            <person name="Adriaenssens E.M."/>
            <person name="Foster-Nyarko E."/>
            <person name="Jarju S."/>
            <person name="Secka A."/>
            <person name="Antonio M."/>
            <person name="Oren A."/>
            <person name="Chaudhuri R.R."/>
            <person name="La Ragione R."/>
            <person name="Hildebrand F."/>
            <person name="Pallen M.J."/>
        </authorList>
    </citation>
    <scope>NUCLEOTIDE SEQUENCE</scope>
    <source>
        <strain evidence="2">G4-2901</strain>
    </source>
</reference>
<reference evidence="2" key="2">
    <citation type="submission" date="2021-04" db="EMBL/GenBank/DDBJ databases">
        <authorList>
            <person name="Gilroy R."/>
        </authorList>
    </citation>
    <scope>NUCLEOTIDE SEQUENCE</scope>
    <source>
        <strain evidence="2">G4-2901</strain>
    </source>
</reference>
<feature type="transmembrane region" description="Helical" evidence="1">
    <location>
        <begin position="196"/>
        <end position="216"/>
    </location>
</feature>
<dbReference type="PANTHER" id="PTHR20992">
    <property type="entry name" value="AT15442P-RELATED"/>
    <property type="match status" value="1"/>
</dbReference>
<dbReference type="EMBL" id="JAHLFW010000034">
    <property type="protein sequence ID" value="MBU3837329.1"/>
    <property type="molecule type" value="Genomic_DNA"/>
</dbReference>
<comment type="caution">
    <text evidence="2">The sequence shown here is derived from an EMBL/GenBank/DDBJ whole genome shotgun (WGS) entry which is preliminary data.</text>
</comment>
<feature type="transmembrane region" description="Helical" evidence="1">
    <location>
        <begin position="236"/>
        <end position="256"/>
    </location>
</feature>
<feature type="transmembrane region" description="Helical" evidence="1">
    <location>
        <begin position="44"/>
        <end position="62"/>
    </location>
</feature>
<evidence type="ECO:0000313" key="2">
    <source>
        <dbReference type="EMBL" id="MBU3837329.1"/>
    </source>
</evidence>
<evidence type="ECO:0000313" key="3">
    <source>
        <dbReference type="Proteomes" id="UP000783796"/>
    </source>
</evidence>
<keyword evidence="1" id="KW-0812">Transmembrane</keyword>
<dbReference type="AlphaFoldDB" id="A0A948WW73"/>
<keyword evidence="1" id="KW-0472">Membrane</keyword>
<keyword evidence="1" id="KW-1133">Transmembrane helix</keyword>
<evidence type="ECO:0000256" key="1">
    <source>
        <dbReference type="SAM" id="Phobius"/>
    </source>
</evidence>
<organism evidence="2 3">
    <name type="scientific">Candidatus Phocaeicola faecigallinarum</name>
    <dbReference type="NCBI Taxonomy" id="2838732"/>
    <lineage>
        <taxon>Bacteria</taxon>
        <taxon>Pseudomonadati</taxon>
        <taxon>Bacteroidota</taxon>
        <taxon>Bacteroidia</taxon>
        <taxon>Bacteroidales</taxon>
        <taxon>Bacteroidaceae</taxon>
        <taxon>Phocaeicola</taxon>
    </lineage>
</organism>
<feature type="transmembrane region" description="Helical" evidence="1">
    <location>
        <begin position="136"/>
        <end position="156"/>
    </location>
</feature>